<dbReference type="EMBL" id="GBRH01190429">
    <property type="protein sequence ID" value="JAE07467.1"/>
    <property type="molecule type" value="Transcribed_RNA"/>
</dbReference>
<organism evidence="1">
    <name type="scientific">Arundo donax</name>
    <name type="common">Giant reed</name>
    <name type="synonym">Donax arundinaceus</name>
    <dbReference type="NCBI Taxonomy" id="35708"/>
    <lineage>
        <taxon>Eukaryota</taxon>
        <taxon>Viridiplantae</taxon>
        <taxon>Streptophyta</taxon>
        <taxon>Embryophyta</taxon>
        <taxon>Tracheophyta</taxon>
        <taxon>Spermatophyta</taxon>
        <taxon>Magnoliopsida</taxon>
        <taxon>Liliopsida</taxon>
        <taxon>Poales</taxon>
        <taxon>Poaceae</taxon>
        <taxon>PACMAD clade</taxon>
        <taxon>Arundinoideae</taxon>
        <taxon>Arundineae</taxon>
        <taxon>Arundo</taxon>
    </lineage>
</organism>
<evidence type="ECO:0000313" key="1">
    <source>
        <dbReference type="EMBL" id="JAE07467.1"/>
    </source>
</evidence>
<reference evidence="1" key="1">
    <citation type="submission" date="2014-09" db="EMBL/GenBank/DDBJ databases">
        <authorList>
            <person name="Magalhaes I.L.F."/>
            <person name="Oliveira U."/>
            <person name="Santos F.R."/>
            <person name="Vidigal T.H.D.A."/>
            <person name="Brescovit A.D."/>
            <person name="Santos A.J."/>
        </authorList>
    </citation>
    <scope>NUCLEOTIDE SEQUENCE</scope>
    <source>
        <tissue evidence="1">Shoot tissue taken approximately 20 cm above the soil surface</tissue>
    </source>
</reference>
<sequence>MLDKQLLLKIDTFKHSMFQLCQTSKSLLPEKGQTSSTKNLHTMK</sequence>
<name>A0A0A9F545_ARUDO</name>
<accession>A0A0A9F545</accession>
<reference evidence="1" key="2">
    <citation type="journal article" date="2015" name="Data Brief">
        <title>Shoot transcriptome of the giant reed, Arundo donax.</title>
        <authorList>
            <person name="Barrero R.A."/>
            <person name="Guerrero F.D."/>
            <person name="Moolhuijzen P."/>
            <person name="Goolsby J.A."/>
            <person name="Tidwell J."/>
            <person name="Bellgard S.E."/>
            <person name="Bellgard M.I."/>
        </authorList>
    </citation>
    <scope>NUCLEOTIDE SEQUENCE</scope>
    <source>
        <tissue evidence="1">Shoot tissue taken approximately 20 cm above the soil surface</tissue>
    </source>
</reference>
<dbReference type="AlphaFoldDB" id="A0A0A9F545"/>
<proteinExistence type="predicted"/>
<protein>
    <submittedName>
        <fullName evidence="1">Uncharacterized protein</fullName>
    </submittedName>
</protein>